<dbReference type="EC" id="1.8.1.9" evidence="4"/>
<dbReference type="GO" id="GO:0004791">
    <property type="term" value="F:thioredoxin-disulfide reductase (NADPH) activity"/>
    <property type="evidence" value="ECO:0007669"/>
    <property type="project" value="UniProtKB-UniRule"/>
</dbReference>
<dbReference type="SUPFAM" id="SSF51905">
    <property type="entry name" value="FAD/NAD(P)-binding domain"/>
    <property type="match status" value="1"/>
</dbReference>
<keyword evidence="7" id="KW-1185">Reference proteome</keyword>
<dbReference type="PANTHER" id="PTHR48105">
    <property type="entry name" value="THIOREDOXIN REDUCTASE 1-RELATED-RELATED"/>
    <property type="match status" value="1"/>
</dbReference>
<evidence type="ECO:0000313" key="6">
    <source>
        <dbReference type="EMBL" id="MBC5580432.1"/>
    </source>
</evidence>
<feature type="domain" description="FAD/NAD(P)-binding" evidence="5">
    <location>
        <begin position="7"/>
        <end position="292"/>
    </location>
</feature>
<dbReference type="GO" id="GO:0005737">
    <property type="term" value="C:cytoplasm"/>
    <property type="evidence" value="ECO:0007669"/>
    <property type="project" value="InterPro"/>
</dbReference>
<proteinExistence type="inferred from homology"/>
<evidence type="ECO:0000256" key="2">
    <source>
        <dbReference type="ARBA" id="ARBA00022630"/>
    </source>
</evidence>
<dbReference type="InterPro" id="IPR005982">
    <property type="entry name" value="Thioredox_Rdtase"/>
</dbReference>
<evidence type="ECO:0000256" key="1">
    <source>
        <dbReference type="ARBA" id="ARBA00009333"/>
    </source>
</evidence>
<evidence type="ECO:0000256" key="3">
    <source>
        <dbReference type="ARBA" id="ARBA00023002"/>
    </source>
</evidence>
<keyword evidence="2 4" id="KW-0285">Flavoprotein</keyword>
<name>A0A923L0J1_9FIRM</name>
<comment type="similarity">
    <text evidence="1 4">Belongs to the class-II pyridine nucleotide-disulfide oxidoreductase family.</text>
</comment>
<dbReference type="InterPro" id="IPR036188">
    <property type="entry name" value="FAD/NAD-bd_sf"/>
</dbReference>
<keyword evidence="4" id="KW-0676">Redox-active center</keyword>
<dbReference type="Pfam" id="PF07992">
    <property type="entry name" value="Pyr_redox_2"/>
    <property type="match status" value="1"/>
</dbReference>
<dbReference type="PRINTS" id="PR00469">
    <property type="entry name" value="PNDRDTASEII"/>
</dbReference>
<evidence type="ECO:0000259" key="5">
    <source>
        <dbReference type="Pfam" id="PF07992"/>
    </source>
</evidence>
<comment type="caution">
    <text evidence="6">The sequence shown here is derived from an EMBL/GenBank/DDBJ whole genome shotgun (WGS) entry which is preliminary data.</text>
</comment>
<gene>
    <name evidence="6" type="primary">trxB</name>
    <name evidence="6" type="ORF">H8S23_02825</name>
</gene>
<reference evidence="6" key="1">
    <citation type="submission" date="2020-08" db="EMBL/GenBank/DDBJ databases">
        <title>Genome public.</title>
        <authorList>
            <person name="Liu C."/>
            <person name="Sun Q."/>
        </authorList>
    </citation>
    <scope>NUCLEOTIDE SEQUENCE</scope>
    <source>
        <strain evidence="6">BX8</strain>
    </source>
</reference>
<comment type="catalytic activity">
    <reaction evidence="4">
        <text>[thioredoxin]-dithiol + NADP(+) = [thioredoxin]-disulfide + NADPH + H(+)</text>
        <dbReference type="Rhea" id="RHEA:20345"/>
        <dbReference type="Rhea" id="RHEA-COMP:10698"/>
        <dbReference type="Rhea" id="RHEA-COMP:10700"/>
        <dbReference type="ChEBI" id="CHEBI:15378"/>
        <dbReference type="ChEBI" id="CHEBI:29950"/>
        <dbReference type="ChEBI" id="CHEBI:50058"/>
        <dbReference type="ChEBI" id="CHEBI:57783"/>
        <dbReference type="ChEBI" id="CHEBI:58349"/>
        <dbReference type="EC" id="1.8.1.9"/>
    </reaction>
</comment>
<dbReference type="PRINTS" id="PR00368">
    <property type="entry name" value="FADPNR"/>
</dbReference>
<accession>A0A923L0J1</accession>
<dbReference type="InterPro" id="IPR023753">
    <property type="entry name" value="FAD/NAD-binding_dom"/>
</dbReference>
<dbReference type="InterPro" id="IPR050097">
    <property type="entry name" value="Ferredoxin-NADP_redctase_2"/>
</dbReference>
<sequence>MSVKKVDVAVLGGGPGGYTAALYCARAGFSVTVIEKMAPGGQMATTGRVDNYPGFDEGVDGFELGERMQRGAERFGAETLFADVTGVELAGDTKRILTTDGELEARAVVLSTGASPRELGLPEERELRGRGVAYCATCDGMLYKDKTVVVAGGGNSAAADALHLAKLCKKVILVHRRDTLRASQVYLAPLRESGVEFVWNSRITGILHGAQVTGVRVEDVKTGAEREIPCDGLFVAVGRVPDTALFADQVKLEEHGYVDADETTRTDLPGVFAVGDLRSKPLRQIVTAASDGAVAAHFIEEYLLQQA</sequence>
<evidence type="ECO:0000256" key="4">
    <source>
        <dbReference type="RuleBase" id="RU003880"/>
    </source>
</evidence>
<protein>
    <recommendedName>
        <fullName evidence="4">Thioredoxin reductase</fullName>
        <ecNumber evidence="4">1.8.1.9</ecNumber>
    </recommendedName>
</protein>
<comment type="subunit">
    <text evidence="4">Homodimer.</text>
</comment>
<dbReference type="Proteomes" id="UP000659630">
    <property type="component" value="Unassembled WGS sequence"/>
</dbReference>
<dbReference type="RefSeq" id="WP_186886785.1">
    <property type="nucleotide sequence ID" value="NZ_JACONZ010000001.1"/>
</dbReference>
<evidence type="ECO:0000313" key="7">
    <source>
        <dbReference type="Proteomes" id="UP000659630"/>
    </source>
</evidence>
<dbReference type="Gene3D" id="3.50.50.60">
    <property type="entry name" value="FAD/NAD(P)-binding domain"/>
    <property type="match status" value="2"/>
</dbReference>
<keyword evidence="4" id="KW-0274">FAD</keyword>
<dbReference type="NCBIfam" id="TIGR01292">
    <property type="entry name" value="TRX_reduct"/>
    <property type="match status" value="1"/>
</dbReference>
<keyword evidence="3 4" id="KW-0560">Oxidoreductase</keyword>
<dbReference type="EMBL" id="JACONZ010000001">
    <property type="protein sequence ID" value="MBC5580432.1"/>
    <property type="molecule type" value="Genomic_DNA"/>
</dbReference>
<dbReference type="AlphaFoldDB" id="A0A923L0J1"/>
<organism evidence="6 7">
    <name type="scientific">Anaerofilum hominis</name>
    <dbReference type="NCBI Taxonomy" id="2763016"/>
    <lineage>
        <taxon>Bacteria</taxon>
        <taxon>Bacillati</taxon>
        <taxon>Bacillota</taxon>
        <taxon>Clostridia</taxon>
        <taxon>Eubacteriales</taxon>
        <taxon>Oscillospiraceae</taxon>
        <taxon>Anaerofilum</taxon>
    </lineage>
</organism>
<dbReference type="GO" id="GO:0019430">
    <property type="term" value="P:removal of superoxide radicals"/>
    <property type="evidence" value="ECO:0007669"/>
    <property type="project" value="UniProtKB-UniRule"/>
</dbReference>
<comment type="cofactor">
    <cofactor evidence="4">
        <name>FAD</name>
        <dbReference type="ChEBI" id="CHEBI:57692"/>
    </cofactor>
</comment>